<feature type="transmembrane region" description="Helical" evidence="7">
    <location>
        <begin position="21"/>
        <end position="47"/>
    </location>
</feature>
<feature type="transmembrane region" description="Helical" evidence="7">
    <location>
        <begin position="257"/>
        <end position="278"/>
    </location>
</feature>
<proteinExistence type="predicted"/>
<feature type="domain" description="Major facilitator superfamily (MFS) profile" evidence="8">
    <location>
        <begin position="20"/>
        <end position="402"/>
    </location>
</feature>
<organism evidence="9 10">
    <name type="scientific">Mycolicibacterium smegmatis (strain ATCC 700084 / mc(2)155)</name>
    <name type="common">Mycobacterium smegmatis</name>
    <dbReference type="NCBI Taxonomy" id="246196"/>
    <lineage>
        <taxon>Bacteria</taxon>
        <taxon>Bacillati</taxon>
        <taxon>Actinomycetota</taxon>
        <taxon>Actinomycetes</taxon>
        <taxon>Mycobacteriales</taxon>
        <taxon>Mycobacteriaceae</taxon>
        <taxon>Mycolicibacterium</taxon>
    </lineage>
</organism>
<dbReference type="InterPro" id="IPR036259">
    <property type="entry name" value="MFS_trans_sf"/>
</dbReference>
<dbReference type="AlphaFoldDB" id="I7FRQ4"/>
<dbReference type="InterPro" id="IPR050171">
    <property type="entry name" value="MFS_Transporters"/>
</dbReference>
<dbReference type="Gene3D" id="1.20.1250.20">
    <property type="entry name" value="MFS general substrate transporter like domains"/>
    <property type="match status" value="1"/>
</dbReference>
<feature type="transmembrane region" description="Helical" evidence="7">
    <location>
        <begin position="218"/>
        <end position="242"/>
    </location>
</feature>
<evidence type="ECO:0000313" key="9">
    <source>
        <dbReference type="EMBL" id="AFP41478.1"/>
    </source>
</evidence>
<feature type="transmembrane region" description="Helical" evidence="7">
    <location>
        <begin position="53"/>
        <end position="76"/>
    </location>
</feature>
<keyword evidence="6 7" id="KW-0472">Membrane</keyword>
<feature type="transmembrane region" description="Helical" evidence="7">
    <location>
        <begin position="376"/>
        <end position="398"/>
    </location>
</feature>
<dbReference type="InterPro" id="IPR011701">
    <property type="entry name" value="MFS"/>
</dbReference>
<dbReference type="InterPro" id="IPR020846">
    <property type="entry name" value="MFS_dom"/>
</dbReference>
<reference evidence="9 10" key="2">
    <citation type="journal article" date="2009" name="Genome Res.">
        <title>Ortho-proteogenomics: multiple proteomes investigation through orthology and a new MS-based protocol.</title>
        <authorList>
            <person name="Gallien S."/>
            <person name="Perrodou E."/>
            <person name="Carapito C."/>
            <person name="Deshayes C."/>
            <person name="Reyrat J.M."/>
            <person name="Van Dorsselaer A."/>
            <person name="Poch O."/>
            <person name="Schaeffer C."/>
            <person name="Lecompte O."/>
        </authorList>
    </citation>
    <scope>NUCLEOTIDE SEQUENCE [LARGE SCALE GENOMIC DNA]</scope>
    <source>
        <strain evidence="10">ATCC 700084 / mc(2)155</strain>
    </source>
</reference>
<evidence type="ECO:0000256" key="4">
    <source>
        <dbReference type="ARBA" id="ARBA00022692"/>
    </source>
</evidence>
<feature type="transmembrane region" description="Helical" evidence="7">
    <location>
        <begin position="112"/>
        <end position="135"/>
    </location>
</feature>
<keyword evidence="4 7" id="KW-0812">Transmembrane</keyword>
<evidence type="ECO:0000256" key="7">
    <source>
        <dbReference type="SAM" id="Phobius"/>
    </source>
</evidence>
<protein>
    <submittedName>
        <fullName evidence="9">Major facilitator superfamily MFS_1</fullName>
    </submittedName>
</protein>
<dbReference type="PATRIC" id="fig|246196.56.peg.5147"/>
<evidence type="ECO:0000256" key="5">
    <source>
        <dbReference type="ARBA" id="ARBA00022989"/>
    </source>
</evidence>
<keyword evidence="3" id="KW-1003">Cell membrane</keyword>
<dbReference type="GO" id="GO:0022857">
    <property type="term" value="F:transmembrane transporter activity"/>
    <property type="evidence" value="ECO:0007669"/>
    <property type="project" value="InterPro"/>
</dbReference>
<gene>
    <name evidence="9" type="ordered locus">MSMEI_5034</name>
</gene>
<dbReference type="Proteomes" id="UP000006158">
    <property type="component" value="Chromosome"/>
</dbReference>
<dbReference type="PANTHER" id="PTHR23517">
    <property type="entry name" value="RESISTANCE PROTEIN MDTM, PUTATIVE-RELATED-RELATED"/>
    <property type="match status" value="1"/>
</dbReference>
<dbReference type="PROSITE" id="PS50850">
    <property type="entry name" value="MFS"/>
    <property type="match status" value="1"/>
</dbReference>
<evidence type="ECO:0000256" key="3">
    <source>
        <dbReference type="ARBA" id="ARBA00022475"/>
    </source>
</evidence>
<dbReference type="GO" id="GO:0005886">
    <property type="term" value="C:plasma membrane"/>
    <property type="evidence" value="ECO:0007669"/>
    <property type="project" value="UniProtKB-SubCell"/>
</dbReference>
<dbReference type="SUPFAM" id="SSF103473">
    <property type="entry name" value="MFS general substrate transporter"/>
    <property type="match status" value="1"/>
</dbReference>
<comment type="subcellular location">
    <subcellularLocation>
        <location evidence="1">Cell membrane</location>
        <topology evidence="1">Multi-pass membrane protein</topology>
    </subcellularLocation>
</comment>
<dbReference type="Pfam" id="PF07690">
    <property type="entry name" value="MFS_1"/>
    <property type="match status" value="1"/>
</dbReference>
<dbReference type="KEGG" id="msg:MSMEI_5034"/>
<evidence type="ECO:0000256" key="2">
    <source>
        <dbReference type="ARBA" id="ARBA00022448"/>
    </source>
</evidence>
<sequence>MWGLGRRRASVDRVVPHTRRFSFALLAYAFAAIMVGTTLPTPMYALYAEHMNFAVLTTTVIYATYAGGVLFALLLFGRWSDAIGRRPMLLAGVAAALISAGVFLMADSVPVLLIGRIFSGLSAGIFTGTATAAVIEAAPPAWRTRAAAVATVANIGGLGTGPLLAGLLVEYAPRPLHLSFVVHIVMAVLAGAAVFAVPETSSRSGSIGLQRLSVPPEVRTVFVIAAIAAFAGFAVTGMYTAVAPSFLSNVIGVDNHAVAGAVACSIFAASAVTQVLANRVQPGRAVAVGCAILIAGMLILTAALLFSSLPALIAAAVVSGVGQGMSFSRGLAAIAEKTPPDRRAEVSSTYFVVAYVAISLPVVGEGLSAQHWGLRPAGIAFALAVCVLAVICLVAILVEESRQRRAESAELSAST</sequence>
<reference evidence="9 10" key="1">
    <citation type="journal article" date="2007" name="Genome Biol.">
        <title>Interrupted coding sequences in Mycobacterium smegmatis: authentic mutations or sequencing errors?</title>
        <authorList>
            <person name="Deshayes C."/>
            <person name="Perrodou E."/>
            <person name="Gallien S."/>
            <person name="Euphrasie D."/>
            <person name="Schaeffer C."/>
            <person name="Van-Dorsselaer A."/>
            <person name="Poch O."/>
            <person name="Lecompte O."/>
            <person name="Reyrat J.M."/>
        </authorList>
    </citation>
    <scope>NUCLEOTIDE SEQUENCE [LARGE SCALE GENOMIC DNA]</scope>
    <source>
        <strain evidence="10">ATCC 700084 / mc(2)155</strain>
    </source>
</reference>
<accession>I7FRQ4</accession>
<feature type="transmembrane region" description="Helical" evidence="7">
    <location>
        <begin position="175"/>
        <end position="197"/>
    </location>
</feature>
<feature type="transmembrane region" description="Helical" evidence="7">
    <location>
        <begin position="285"/>
        <end position="306"/>
    </location>
</feature>
<feature type="transmembrane region" description="Helical" evidence="7">
    <location>
        <begin position="312"/>
        <end position="334"/>
    </location>
</feature>
<feature type="transmembrane region" description="Helical" evidence="7">
    <location>
        <begin position="88"/>
        <end position="106"/>
    </location>
</feature>
<feature type="transmembrane region" description="Helical" evidence="7">
    <location>
        <begin position="147"/>
        <end position="169"/>
    </location>
</feature>
<feature type="transmembrane region" description="Helical" evidence="7">
    <location>
        <begin position="346"/>
        <end position="364"/>
    </location>
</feature>
<evidence type="ECO:0000259" key="8">
    <source>
        <dbReference type="PROSITE" id="PS50850"/>
    </source>
</evidence>
<evidence type="ECO:0000313" key="10">
    <source>
        <dbReference type="Proteomes" id="UP000006158"/>
    </source>
</evidence>
<keyword evidence="5 7" id="KW-1133">Transmembrane helix</keyword>
<evidence type="ECO:0000256" key="1">
    <source>
        <dbReference type="ARBA" id="ARBA00004651"/>
    </source>
</evidence>
<keyword evidence="2" id="KW-0813">Transport</keyword>
<dbReference type="EMBL" id="CP001663">
    <property type="protein sequence ID" value="AFP41478.1"/>
    <property type="molecule type" value="Genomic_DNA"/>
</dbReference>
<name>I7FRQ4_MYCS2</name>
<dbReference type="PANTHER" id="PTHR23517:SF13">
    <property type="entry name" value="MAJOR FACILITATOR SUPERFAMILY MFS_1"/>
    <property type="match status" value="1"/>
</dbReference>
<evidence type="ECO:0000256" key="6">
    <source>
        <dbReference type="ARBA" id="ARBA00023136"/>
    </source>
</evidence>